<name>A0A7G9B492_9FIRM</name>
<protein>
    <submittedName>
        <fullName evidence="5">S-layer homology domain-containing protein</fullName>
    </submittedName>
</protein>
<proteinExistence type="predicted"/>
<feature type="compositionally biased region" description="Polar residues" evidence="2">
    <location>
        <begin position="371"/>
        <end position="386"/>
    </location>
</feature>
<reference evidence="5 6" key="1">
    <citation type="submission" date="2020-08" db="EMBL/GenBank/DDBJ databases">
        <authorList>
            <person name="Liu C."/>
            <person name="Sun Q."/>
        </authorList>
    </citation>
    <scope>NUCLEOTIDE SEQUENCE [LARGE SCALE GENOMIC DNA]</scope>
    <source>
        <strain evidence="5 6">NSJ-62</strain>
    </source>
</reference>
<feature type="domain" description="SLH" evidence="4">
    <location>
        <begin position="939"/>
        <end position="992"/>
    </location>
</feature>
<keyword evidence="3" id="KW-0732">Signal</keyword>
<evidence type="ECO:0000259" key="4">
    <source>
        <dbReference type="PROSITE" id="PS51272"/>
    </source>
</evidence>
<gene>
    <name evidence="5" type="ORF">H8790_13190</name>
</gene>
<accession>A0A7G9B492</accession>
<feature type="domain" description="SLH" evidence="4">
    <location>
        <begin position="874"/>
        <end position="938"/>
    </location>
</feature>
<dbReference type="AlphaFoldDB" id="A0A7G9B492"/>
<dbReference type="EMBL" id="CP060490">
    <property type="protein sequence ID" value="QNL44373.1"/>
    <property type="molecule type" value="Genomic_DNA"/>
</dbReference>
<keyword evidence="1" id="KW-0677">Repeat</keyword>
<dbReference type="InterPro" id="IPR018711">
    <property type="entry name" value="NAGPA"/>
</dbReference>
<dbReference type="KEGG" id="ohi:H8790_13190"/>
<dbReference type="PANTHER" id="PTHR43308">
    <property type="entry name" value="OUTER MEMBRANE PROTEIN ALPHA-RELATED"/>
    <property type="match status" value="1"/>
</dbReference>
<organism evidence="5 6">
    <name type="scientific">Oscillibacter hominis</name>
    <dbReference type="NCBI Taxonomy" id="2763056"/>
    <lineage>
        <taxon>Bacteria</taxon>
        <taxon>Bacillati</taxon>
        <taxon>Bacillota</taxon>
        <taxon>Clostridia</taxon>
        <taxon>Eubacteriales</taxon>
        <taxon>Oscillospiraceae</taxon>
        <taxon>Oscillibacter</taxon>
    </lineage>
</organism>
<dbReference type="Pfam" id="PF09992">
    <property type="entry name" value="NAGPA"/>
    <property type="match status" value="1"/>
</dbReference>
<dbReference type="RefSeq" id="WP_187332974.1">
    <property type="nucleotide sequence ID" value="NZ_CP060490.1"/>
</dbReference>
<dbReference type="Gene3D" id="2.60.120.430">
    <property type="entry name" value="Galactose-binding lectin"/>
    <property type="match status" value="1"/>
</dbReference>
<dbReference type="InterPro" id="IPR051465">
    <property type="entry name" value="Cell_Envelope_Struct_Comp"/>
</dbReference>
<feature type="signal peptide" evidence="3">
    <location>
        <begin position="1"/>
        <end position="26"/>
    </location>
</feature>
<dbReference type="Pfam" id="PF00395">
    <property type="entry name" value="SLH"/>
    <property type="match status" value="3"/>
</dbReference>
<dbReference type="PANTHER" id="PTHR43308:SF5">
    <property type="entry name" value="S-LAYER PROTEIN _ PEPTIDOGLYCAN ENDO-BETA-N-ACETYLGLUCOSAMINIDASE"/>
    <property type="match status" value="1"/>
</dbReference>
<evidence type="ECO:0000313" key="5">
    <source>
        <dbReference type="EMBL" id="QNL44373.1"/>
    </source>
</evidence>
<evidence type="ECO:0000256" key="1">
    <source>
        <dbReference type="ARBA" id="ARBA00022737"/>
    </source>
</evidence>
<evidence type="ECO:0000256" key="2">
    <source>
        <dbReference type="SAM" id="MobiDB-lite"/>
    </source>
</evidence>
<feature type="region of interest" description="Disordered" evidence="2">
    <location>
        <begin position="366"/>
        <end position="386"/>
    </location>
</feature>
<feature type="domain" description="SLH" evidence="4">
    <location>
        <begin position="810"/>
        <end position="873"/>
    </location>
</feature>
<dbReference type="InterPro" id="IPR001119">
    <property type="entry name" value="SLH_dom"/>
</dbReference>
<dbReference type="PROSITE" id="PS51272">
    <property type="entry name" value="SLH"/>
    <property type="match status" value="3"/>
</dbReference>
<evidence type="ECO:0000313" key="6">
    <source>
        <dbReference type="Proteomes" id="UP000515960"/>
    </source>
</evidence>
<evidence type="ECO:0000256" key="3">
    <source>
        <dbReference type="SAM" id="SignalP"/>
    </source>
</evidence>
<sequence>MRKFLCRATSLILAAVLASASLSAAASYAMGDDLTNVSTGLHEETQLNTSVFWSSAYSDLRTENVVTYVPSESVTPIVTYGGAITQRSTVSATAKALEAQGYRVVAGINGDFYNTGNGVPIGLVITEGQIRTGAAAYHAIGFCADGTAVLGKPGIKYSINLGQNASGQTVIRSITDVNKARVSEGGIYLYTYDFNAKHTNGTTEPGVDVVCSIVDGSLSIGTEMTLQVEQVLTDASATAVGANSVVLSANNKTGTYYTDALKNLTPGQTLTLSVTASDTRWNDVEYAVGALYSLVSGGAVASGLPSGQAPRTAIGQKADGTLVFYTVDGRKSGHSIGATLSQVGQRMVELGCVTALGLDGGGSTTLSVTSPDTTSASTINTPSEGSERSVSNHVFLVASNSSTGILSHYYVKPESSYALTGSTVRVSASGVDTNYIPMDAGYDLSSSDGTVENGAVILPAYSGDVTVTASGEGRSGSAVIHTVDKVDSLSISGPAGALSAVTIAPGESVQLTPKATYNHLSLFSSASAYTWSISGDVGTVDAAGKFTASLQPGTGTLTVSGGGKSVSLPVRVTSLSLNTLEDFEGGLVEWSASTSGTALERNTNVETVRFGKASGALSYVMDEATSSASLFLTSLSFKANYNRLNLWVYGDGSGNTLSATTFDGANYSSVTLAALDFTGWKQLSVKLPEGATSITDLTVSGTTPSGTIYLDQIVCSYNDIVDQTAPAVTASLSGTALSGAVSDEVDGLLPKANISVTVDGKAVSFNYNESTGAVSAAVAVGDGSGHRVSIIATDASGNIRRASADAASTAQAPHFSDTANYWASAYVDYLYTSGITTGYADGTFRPSRNISRQEFAVMLYRYLGLSAGAYESVELPFADLDQIGDFALTAVKALYTEGILNGTMGSDGRLYFKPASSITRAQAAAMMGRTQPKGYTESTLSFTDTASIPAYAGYYVSTMVSQGVISGYEDGSFRPNSPISRGQMAKILYNLL</sequence>
<keyword evidence="6" id="KW-1185">Reference proteome</keyword>
<dbReference type="Proteomes" id="UP000515960">
    <property type="component" value="Chromosome"/>
</dbReference>
<feature type="chain" id="PRO_5038378856" evidence="3">
    <location>
        <begin position="27"/>
        <end position="992"/>
    </location>
</feature>